<dbReference type="PANTHER" id="PTHR43580:SF2">
    <property type="entry name" value="CYTOKINE-LIKE NUCLEAR FACTOR N-PAC"/>
    <property type="match status" value="1"/>
</dbReference>
<evidence type="ECO:0000259" key="6">
    <source>
        <dbReference type="Pfam" id="PF14833"/>
    </source>
</evidence>
<dbReference type="PIRSF" id="PIRSF000103">
    <property type="entry name" value="HIBADH"/>
    <property type="match status" value="1"/>
</dbReference>
<dbReference type="Pfam" id="PF14833">
    <property type="entry name" value="NAD_binding_11"/>
    <property type="match status" value="1"/>
</dbReference>
<dbReference type="Gene3D" id="3.40.50.720">
    <property type="entry name" value="NAD(P)-binding Rossmann-like Domain"/>
    <property type="match status" value="1"/>
</dbReference>
<feature type="active site" evidence="4">
    <location>
        <position position="183"/>
    </location>
</feature>
<dbReference type="InterPro" id="IPR051265">
    <property type="entry name" value="HIBADH-related_NP60_sf"/>
</dbReference>
<evidence type="ECO:0000256" key="4">
    <source>
        <dbReference type="PIRSR" id="PIRSR000103-1"/>
    </source>
</evidence>
<accession>A0A919RFL1</accession>
<organism evidence="7 8">
    <name type="scientific">Sinosporangium siamense</name>
    <dbReference type="NCBI Taxonomy" id="1367973"/>
    <lineage>
        <taxon>Bacteria</taxon>
        <taxon>Bacillati</taxon>
        <taxon>Actinomycetota</taxon>
        <taxon>Actinomycetes</taxon>
        <taxon>Streptosporangiales</taxon>
        <taxon>Streptosporangiaceae</taxon>
        <taxon>Sinosporangium</taxon>
    </lineage>
</organism>
<evidence type="ECO:0000256" key="1">
    <source>
        <dbReference type="ARBA" id="ARBA00009080"/>
    </source>
</evidence>
<dbReference type="GO" id="GO:0016491">
    <property type="term" value="F:oxidoreductase activity"/>
    <property type="evidence" value="ECO:0007669"/>
    <property type="project" value="UniProtKB-KW"/>
</dbReference>
<comment type="similarity">
    <text evidence="1">Belongs to the HIBADH-related family.</text>
</comment>
<dbReference type="Proteomes" id="UP000606172">
    <property type="component" value="Unassembled WGS sequence"/>
</dbReference>
<evidence type="ECO:0000256" key="3">
    <source>
        <dbReference type="ARBA" id="ARBA00023027"/>
    </source>
</evidence>
<gene>
    <name evidence="7" type="ORF">Ssi02_30430</name>
</gene>
<keyword evidence="8" id="KW-1185">Reference proteome</keyword>
<dbReference type="InterPro" id="IPR008927">
    <property type="entry name" value="6-PGluconate_DH-like_C_sf"/>
</dbReference>
<protein>
    <submittedName>
        <fullName evidence="7">3-hydroxyisobutyrate dehydrogenase</fullName>
    </submittedName>
</protein>
<dbReference type="AlphaFoldDB" id="A0A919RFL1"/>
<evidence type="ECO:0000256" key="2">
    <source>
        <dbReference type="ARBA" id="ARBA00023002"/>
    </source>
</evidence>
<evidence type="ECO:0000313" key="7">
    <source>
        <dbReference type="EMBL" id="GII92812.1"/>
    </source>
</evidence>
<dbReference type="Gene3D" id="1.10.1040.10">
    <property type="entry name" value="N-(1-d-carboxylethyl)-l-norvaline Dehydrogenase, domain 2"/>
    <property type="match status" value="1"/>
</dbReference>
<dbReference type="GO" id="GO:0050661">
    <property type="term" value="F:NADP binding"/>
    <property type="evidence" value="ECO:0007669"/>
    <property type="project" value="InterPro"/>
</dbReference>
<dbReference type="InterPro" id="IPR015815">
    <property type="entry name" value="HIBADH-related"/>
</dbReference>
<evidence type="ECO:0000259" key="5">
    <source>
        <dbReference type="Pfam" id="PF03446"/>
    </source>
</evidence>
<dbReference type="InterPro" id="IPR013328">
    <property type="entry name" value="6PGD_dom2"/>
</dbReference>
<dbReference type="SUPFAM" id="SSF51735">
    <property type="entry name" value="NAD(P)-binding Rossmann-fold domains"/>
    <property type="match status" value="1"/>
</dbReference>
<feature type="domain" description="6-phosphogluconate dehydrogenase NADP-binding" evidence="5">
    <location>
        <begin position="16"/>
        <end position="174"/>
    </location>
</feature>
<evidence type="ECO:0000313" key="8">
    <source>
        <dbReference type="Proteomes" id="UP000606172"/>
    </source>
</evidence>
<dbReference type="SUPFAM" id="SSF48179">
    <property type="entry name" value="6-phosphogluconate dehydrogenase C-terminal domain-like"/>
    <property type="match status" value="1"/>
</dbReference>
<feature type="domain" description="3-hydroxyisobutyrate dehydrogenase-like NAD-binding" evidence="6">
    <location>
        <begin position="179"/>
        <end position="294"/>
    </location>
</feature>
<sequence>MSSGSEENLKMIDLKTVGWLGTGRMGAAAAHRLLDAGHPVTVWNRTKSKTDPIAAAGATVVDTIPELAGNDVVFICVSASKDLEEVVIGANGLLSGDLRPKVVVDCSTVSAESSALVRERAAELGVAFLASPVSGNAHVVAEGGACLIASGPREVFDAVEPFLNVLGKVAVWAGEEEQARLVKLAHNLYLGMMVQALAEVTTLAEKAGVPRANFLEFLNGTVLASDWVRKRTPDLVALDFTPTFTATLLRKDFDLGLAAARREEVPMPVGATVHQAIQAAVGLGHGDDDLLSLYAVQAKISALKGEDK</sequence>
<dbReference type="EMBL" id="BOOW01000018">
    <property type="protein sequence ID" value="GII92812.1"/>
    <property type="molecule type" value="Genomic_DNA"/>
</dbReference>
<keyword evidence="2" id="KW-0560">Oxidoreductase</keyword>
<dbReference type="Pfam" id="PF03446">
    <property type="entry name" value="NAD_binding_2"/>
    <property type="match status" value="1"/>
</dbReference>
<comment type="caution">
    <text evidence="7">The sequence shown here is derived from an EMBL/GenBank/DDBJ whole genome shotgun (WGS) entry which is preliminary data.</text>
</comment>
<dbReference type="GO" id="GO:0051287">
    <property type="term" value="F:NAD binding"/>
    <property type="evidence" value="ECO:0007669"/>
    <property type="project" value="InterPro"/>
</dbReference>
<proteinExistence type="inferred from homology"/>
<dbReference type="PANTHER" id="PTHR43580">
    <property type="entry name" value="OXIDOREDUCTASE GLYR1-RELATED"/>
    <property type="match status" value="1"/>
</dbReference>
<name>A0A919RFL1_9ACTN</name>
<dbReference type="InterPro" id="IPR029154">
    <property type="entry name" value="HIBADH-like_NADP-bd"/>
</dbReference>
<dbReference type="InterPro" id="IPR036291">
    <property type="entry name" value="NAD(P)-bd_dom_sf"/>
</dbReference>
<dbReference type="InterPro" id="IPR006115">
    <property type="entry name" value="6PGDH_NADP-bd"/>
</dbReference>
<reference evidence="7" key="1">
    <citation type="submission" date="2021-01" db="EMBL/GenBank/DDBJ databases">
        <title>Whole genome shotgun sequence of Sinosporangium siamense NBRC 109515.</title>
        <authorList>
            <person name="Komaki H."/>
            <person name="Tamura T."/>
        </authorList>
    </citation>
    <scope>NUCLEOTIDE SEQUENCE</scope>
    <source>
        <strain evidence="7">NBRC 109515</strain>
    </source>
</reference>
<keyword evidence="3" id="KW-0520">NAD</keyword>